<evidence type="ECO:0000256" key="1">
    <source>
        <dbReference type="SAM" id="MobiDB-lite"/>
    </source>
</evidence>
<feature type="compositionally biased region" description="Basic and acidic residues" evidence="1">
    <location>
        <begin position="494"/>
        <end position="513"/>
    </location>
</feature>
<feature type="domain" description="DUF1990" evidence="2">
    <location>
        <begin position="113"/>
        <end position="188"/>
    </location>
</feature>
<comment type="caution">
    <text evidence="3">The sequence shown here is derived from an EMBL/GenBank/DDBJ whole genome shotgun (WGS) entry which is preliminary data.</text>
</comment>
<gene>
    <name evidence="3" type="ORF">F9B16_38020</name>
</gene>
<proteinExistence type="predicted"/>
<keyword evidence="4" id="KW-1185">Reference proteome</keyword>
<dbReference type="RefSeq" id="WP_151545081.1">
    <property type="nucleotide sequence ID" value="NZ_WBMR01000177.1"/>
</dbReference>
<dbReference type="EMBL" id="WBMR01000177">
    <property type="protein sequence ID" value="KAB2368180.1"/>
    <property type="molecule type" value="Genomic_DNA"/>
</dbReference>
<protein>
    <submittedName>
        <fullName evidence="3">DUF1990 family protein</fullName>
    </submittedName>
</protein>
<dbReference type="InterPro" id="IPR018960">
    <property type="entry name" value="DUF1990"/>
</dbReference>
<reference evidence="3 4" key="1">
    <citation type="submission" date="2019-09" db="EMBL/GenBank/DDBJ databases">
        <title>Actinomadura physcomitrii sp. nov., a novel actinomycete isolated from moss [Physcomitrium sphaericum (Ludw) Fuernr].</title>
        <authorList>
            <person name="Liu C."/>
            <person name="Zhuang X."/>
        </authorList>
    </citation>
    <scope>NUCLEOTIDE SEQUENCE [LARGE SCALE GENOMIC DNA]</scope>
    <source>
        <strain evidence="3 4">CYP1-1B</strain>
    </source>
</reference>
<evidence type="ECO:0000313" key="3">
    <source>
        <dbReference type="EMBL" id="KAB2368180.1"/>
    </source>
</evidence>
<feature type="domain" description="DUF1990" evidence="2">
    <location>
        <begin position="514"/>
        <end position="679"/>
    </location>
</feature>
<dbReference type="InterPro" id="IPR020835">
    <property type="entry name" value="Catalase_sf"/>
</dbReference>
<organism evidence="3 4">
    <name type="scientific">Actinomadura montaniterrae</name>
    <dbReference type="NCBI Taxonomy" id="1803903"/>
    <lineage>
        <taxon>Bacteria</taxon>
        <taxon>Bacillati</taxon>
        <taxon>Actinomycetota</taxon>
        <taxon>Actinomycetes</taxon>
        <taxon>Streptosporangiales</taxon>
        <taxon>Thermomonosporaceae</taxon>
        <taxon>Actinomadura</taxon>
    </lineage>
</organism>
<dbReference type="AlphaFoldDB" id="A0A6L3VH18"/>
<evidence type="ECO:0000313" key="4">
    <source>
        <dbReference type="Proteomes" id="UP000483004"/>
    </source>
</evidence>
<dbReference type="Proteomes" id="UP000483004">
    <property type="component" value="Unassembled WGS sequence"/>
</dbReference>
<dbReference type="Pfam" id="PF09348">
    <property type="entry name" value="DUF1990"/>
    <property type="match status" value="2"/>
</dbReference>
<dbReference type="SUPFAM" id="SSF56634">
    <property type="entry name" value="Heme-dependent catalase-like"/>
    <property type="match status" value="1"/>
</dbReference>
<dbReference type="OrthoDB" id="3368165at2"/>
<accession>A0A6L3VH18</accession>
<name>A0A6L3VH18_9ACTN</name>
<feature type="region of interest" description="Disordered" evidence="1">
    <location>
        <begin position="427"/>
        <end position="450"/>
    </location>
</feature>
<feature type="compositionally biased region" description="Basic residues" evidence="1">
    <location>
        <begin position="474"/>
        <end position="493"/>
    </location>
</feature>
<feature type="compositionally biased region" description="Basic and acidic residues" evidence="1">
    <location>
        <begin position="521"/>
        <end position="535"/>
    </location>
</feature>
<sequence>MRRRWRQRARTARWPAGAGIAAWHWLRTARTAKRERLRTEPGFDIAETPARGGDRIQGLRQGVGPVYQRRYTVRIEGGDLDASGLMERLRADVNAASPVEFAVFDKIAGASPRLDLGDEYDVHMPGPWNCPVRVVERTPLSFRLATLSGHVEAGEIEFRARDAEDGGLWFTIESWTRSGDRLADVLYDRVGMAKEMQLHMWTHFCSRVAEMAGGRTAGDVEVLTERTEIAGDSRVDGRHLARPAAAALARTFTALAKARGGRPLHPRGVVLDAVLRLSGTSRFWGVPLLDDAAELRGLARLSRSIGLPAPYPDVLGLALRWRQPSEDGDPATAELLLATTGHGRAGRHLLRPATHWGPGFYGSLLPYTAGDRYVLLGAFARRAVPADPAALARAAGEGPITLDLVVATGLGPWERFGELVLTGPARTDDREPVRFNPVRHPIPGLRPAGPLQQVRGRAYDAVHDIDGGADVRKTGRRKDTARRRGPRAHRRLQRRYEELRDRPVNFEPRERPENAGPAGWHIDDHRQPLPRERPGPPEPDGSWEIARRLVRDYEFADPRIIRSAYRTGAPEPGADMLLEARFFGLRFHLGVRVGDVVDAVVEEDGRQVRVWGWNYRTLEGHLERGQMDQEVRKWLDTGEVEFRLRAFSHRAAIRDPFVRLGFVLFGRATQLKYQRRACRRMSDLTRAALAARGRARTADAGVSR</sequence>
<evidence type="ECO:0000259" key="2">
    <source>
        <dbReference type="Pfam" id="PF09348"/>
    </source>
</evidence>
<feature type="region of interest" description="Disordered" evidence="1">
    <location>
        <begin position="468"/>
        <end position="542"/>
    </location>
</feature>
<dbReference type="GO" id="GO:0020037">
    <property type="term" value="F:heme binding"/>
    <property type="evidence" value="ECO:0007669"/>
    <property type="project" value="InterPro"/>
</dbReference>